<sequence>MKSSPQPPITFPTSLLCRILTPSTRGALHSLTITSLLHLNDHSSCSPLPPHHPAHLSLLCINIPSSHTLHYNGINMFPILPSIFLLPSFHTPIGINTFNFHLTHAYPAHWLTPLHASLTQPITATAMFQTTEAKVTTPLVSPCMCRDLL</sequence>
<dbReference type="OMA" id="NFHLTHA"/>
<reference evidence="2" key="2">
    <citation type="journal article" date="2013" name="PLoS Genet.">
        <title>Comparative genome structure, secondary metabolite, and effector coding capacity across Cochliobolus pathogens.</title>
        <authorList>
            <person name="Condon B.J."/>
            <person name="Leng Y."/>
            <person name="Wu D."/>
            <person name="Bushley K.E."/>
            <person name="Ohm R.A."/>
            <person name="Otillar R."/>
            <person name="Martin J."/>
            <person name="Schackwitz W."/>
            <person name="Grimwood J."/>
            <person name="MohdZainudin N."/>
            <person name="Xue C."/>
            <person name="Wang R."/>
            <person name="Manning V.A."/>
            <person name="Dhillon B."/>
            <person name="Tu Z.J."/>
            <person name="Steffenson B.J."/>
            <person name="Salamov A."/>
            <person name="Sun H."/>
            <person name="Lowry S."/>
            <person name="LaButti K."/>
            <person name="Han J."/>
            <person name="Copeland A."/>
            <person name="Lindquist E."/>
            <person name="Barry K."/>
            <person name="Schmutz J."/>
            <person name="Baker S.E."/>
            <person name="Ciuffetti L.M."/>
            <person name="Grigoriev I.V."/>
            <person name="Zhong S."/>
            <person name="Turgeon B.G."/>
        </authorList>
    </citation>
    <scope>NUCLEOTIDE SEQUENCE [LARGE SCALE GENOMIC DNA]</scope>
    <source>
        <strain evidence="2">ND90Pr / ATCC 201652</strain>
    </source>
</reference>
<proteinExistence type="predicted"/>
<dbReference type="GeneID" id="19136184"/>
<dbReference type="Proteomes" id="UP000016934">
    <property type="component" value="Unassembled WGS sequence"/>
</dbReference>
<protein>
    <submittedName>
        <fullName evidence="1">Uncharacterized protein</fullName>
    </submittedName>
</protein>
<evidence type="ECO:0000313" key="1">
    <source>
        <dbReference type="EMBL" id="EMD66720.1"/>
    </source>
</evidence>
<dbReference type="EMBL" id="KB445640">
    <property type="protein sequence ID" value="EMD66720.1"/>
    <property type="molecule type" value="Genomic_DNA"/>
</dbReference>
<dbReference type="RefSeq" id="XP_007698132.1">
    <property type="nucleotide sequence ID" value="XM_007699942.1"/>
</dbReference>
<name>M2SWP8_COCSN</name>
<dbReference type="OrthoDB" id="3693446at2759"/>
<gene>
    <name evidence="1" type="ORF">COCSADRAFT_301568</name>
</gene>
<dbReference type="KEGG" id="bsc:COCSADRAFT_301568"/>
<evidence type="ECO:0000313" key="2">
    <source>
        <dbReference type="Proteomes" id="UP000016934"/>
    </source>
</evidence>
<dbReference type="HOGENOM" id="CLU_136875_0_0_1"/>
<organism evidence="1 2">
    <name type="scientific">Cochliobolus sativus (strain ND90Pr / ATCC 201652)</name>
    <name type="common">Common root rot and spot blotch fungus</name>
    <name type="synonym">Bipolaris sorokiniana</name>
    <dbReference type="NCBI Taxonomy" id="665912"/>
    <lineage>
        <taxon>Eukaryota</taxon>
        <taxon>Fungi</taxon>
        <taxon>Dikarya</taxon>
        <taxon>Ascomycota</taxon>
        <taxon>Pezizomycotina</taxon>
        <taxon>Dothideomycetes</taxon>
        <taxon>Pleosporomycetidae</taxon>
        <taxon>Pleosporales</taxon>
        <taxon>Pleosporineae</taxon>
        <taxon>Pleosporaceae</taxon>
        <taxon>Bipolaris</taxon>
    </lineage>
</organism>
<dbReference type="AlphaFoldDB" id="M2SWP8"/>
<reference evidence="1 2" key="1">
    <citation type="journal article" date="2012" name="PLoS Pathog.">
        <title>Diverse lifestyles and strategies of plant pathogenesis encoded in the genomes of eighteen Dothideomycetes fungi.</title>
        <authorList>
            <person name="Ohm R.A."/>
            <person name="Feau N."/>
            <person name="Henrissat B."/>
            <person name="Schoch C.L."/>
            <person name="Horwitz B.A."/>
            <person name="Barry K.W."/>
            <person name="Condon B.J."/>
            <person name="Copeland A.C."/>
            <person name="Dhillon B."/>
            <person name="Glaser F."/>
            <person name="Hesse C.N."/>
            <person name="Kosti I."/>
            <person name="LaButti K."/>
            <person name="Lindquist E.A."/>
            <person name="Lucas S."/>
            <person name="Salamov A.A."/>
            <person name="Bradshaw R.E."/>
            <person name="Ciuffetti L."/>
            <person name="Hamelin R.C."/>
            <person name="Kema G.H.J."/>
            <person name="Lawrence C."/>
            <person name="Scott J.A."/>
            <person name="Spatafora J.W."/>
            <person name="Turgeon B.G."/>
            <person name="de Wit P.J.G.M."/>
            <person name="Zhong S."/>
            <person name="Goodwin S.B."/>
            <person name="Grigoriev I.V."/>
        </authorList>
    </citation>
    <scope>NUCLEOTIDE SEQUENCE [LARGE SCALE GENOMIC DNA]</scope>
    <source>
        <strain evidence="2">ND90Pr / ATCC 201652</strain>
    </source>
</reference>
<accession>M2SWP8</accession>
<keyword evidence="2" id="KW-1185">Reference proteome</keyword>